<gene>
    <name evidence="5" type="ORF">E2I00_019786</name>
</gene>
<dbReference type="PANTHER" id="PTHR45935:SF28">
    <property type="entry name" value="SCAN DOMAIN-CONTAINING PROTEIN 3"/>
    <property type="match status" value="1"/>
</dbReference>
<evidence type="ECO:0000313" key="6">
    <source>
        <dbReference type="Proteomes" id="UP000437017"/>
    </source>
</evidence>
<feature type="region of interest" description="Disordered" evidence="3">
    <location>
        <begin position="1"/>
        <end position="20"/>
    </location>
</feature>
<evidence type="ECO:0000256" key="3">
    <source>
        <dbReference type="SAM" id="MobiDB-lite"/>
    </source>
</evidence>
<keyword evidence="1 2" id="KW-0539">Nucleus</keyword>
<dbReference type="SUPFAM" id="SSF47353">
    <property type="entry name" value="Retrovirus capsid dimerization domain-like"/>
    <property type="match status" value="1"/>
</dbReference>
<dbReference type="Pfam" id="PF02023">
    <property type="entry name" value="SCAN"/>
    <property type="match status" value="1"/>
</dbReference>
<dbReference type="CDD" id="cd07936">
    <property type="entry name" value="SCAN"/>
    <property type="match status" value="1"/>
</dbReference>
<evidence type="ECO:0000256" key="2">
    <source>
        <dbReference type="PROSITE-ProRule" id="PRU00187"/>
    </source>
</evidence>
<evidence type="ECO:0000256" key="1">
    <source>
        <dbReference type="ARBA" id="ARBA00023242"/>
    </source>
</evidence>
<comment type="subcellular location">
    <subcellularLocation>
        <location evidence="2">Nucleus</location>
    </subcellularLocation>
</comment>
<keyword evidence="6" id="KW-1185">Reference proteome</keyword>
<organism evidence="5 6">
    <name type="scientific">Balaenoptera physalus</name>
    <name type="common">Fin whale</name>
    <name type="synonym">Balaena physalus</name>
    <dbReference type="NCBI Taxonomy" id="9770"/>
    <lineage>
        <taxon>Eukaryota</taxon>
        <taxon>Metazoa</taxon>
        <taxon>Chordata</taxon>
        <taxon>Craniata</taxon>
        <taxon>Vertebrata</taxon>
        <taxon>Euteleostomi</taxon>
        <taxon>Mammalia</taxon>
        <taxon>Eutheria</taxon>
        <taxon>Laurasiatheria</taxon>
        <taxon>Artiodactyla</taxon>
        <taxon>Whippomorpha</taxon>
        <taxon>Cetacea</taxon>
        <taxon>Mysticeti</taxon>
        <taxon>Balaenopteridae</taxon>
        <taxon>Balaenoptera</taxon>
    </lineage>
</organism>
<dbReference type="AlphaFoldDB" id="A0A6A1Q9L3"/>
<proteinExistence type="predicted"/>
<sequence>MAAESRKSLAPSPPDQAPEEDLVIIKVEEDHGWDQESSLHENNPPGQELFRLRFRKLCYQETLGPREALIQLRALCHQWLRPDLNTKEQILELLVLEQFLTILPEELQTLVKEHQLENGEEVVTLLEDLERQIDILGRPVPARAHGHRVLWEEVVHSKSAPEPPDTQLQPVATQHKSPVLQGPQDRGEEPDFIDEEWESREERKKQMLAVMLLSPLSAISASQSPTPSQKGSPRDQEMTATLLTAGFQVSCAPH</sequence>
<dbReference type="InterPro" id="IPR003309">
    <property type="entry name" value="SCAN_dom"/>
</dbReference>
<reference evidence="5 6" key="1">
    <citation type="journal article" date="2019" name="PLoS ONE">
        <title>Genomic analyses reveal an absence of contemporary introgressive admixture between fin whales and blue whales, despite known hybrids.</title>
        <authorList>
            <person name="Westbury M.V."/>
            <person name="Petersen B."/>
            <person name="Lorenzen E.D."/>
        </authorList>
    </citation>
    <scope>NUCLEOTIDE SEQUENCE [LARGE SCALE GENOMIC DNA]</scope>
    <source>
        <strain evidence="5">FinWhale-01</strain>
    </source>
</reference>
<evidence type="ECO:0000313" key="5">
    <source>
        <dbReference type="EMBL" id="KAB0402841.1"/>
    </source>
</evidence>
<dbReference type="InterPro" id="IPR038269">
    <property type="entry name" value="SCAN_sf"/>
</dbReference>
<dbReference type="SMART" id="SM00431">
    <property type="entry name" value="SCAN"/>
    <property type="match status" value="1"/>
</dbReference>
<dbReference type="PANTHER" id="PTHR45935">
    <property type="entry name" value="PROTEIN ZBED8-RELATED"/>
    <property type="match status" value="1"/>
</dbReference>
<evidence type="ECO:0000259" key="4">
    <source>
        <dbReference type="PROSITE" id="PS50804"/>
    </source>
</evidence>
<dbReference type="EMBL" id="SGJD01000931">
    <property type="protein sequence ID" value="KAB0402841.1"/>
    <property type="molecule type" value="Genomic_DNA"/>
</dbReference>
<dbReference type="FunFam" id="1.10.4020.10:FF:000001">
    <property type="entry name" value="zinc finger protein 263 isoform X1"/>
    <property type="match status" value="1"/>
</dbReference>
<dbReference type="PROSITE" id="PS50804">
    <property type="entry name" value="SCAN_BOX"/>
    <property type="match status" value="1"/>
</dbReference>
<feature type="compositionally biased region" description="Polar residues" evidence="3">
    <location>
        <begin position="218"/>
        <end position="231"/>
    </location>
</feature>
<feature type="compositionally biased region" description="Polar residues" evidence="3">
    <location>
        <begin position="166"/>
        <end position="176"/>
    </location>
</feature>
<protein>
    <recommendedName>
        <fullName evidence="4">SCAN box domain-containing protein</fullName>
    </recommendedName>
</protein>
<dbReference type="OrthoDB" id="9451254at2759"/>
<feature type="region of interest" description="Disordered" evidence="3">
    <location>
        <begin position="157"/>
        <end position="191"/>
    </location>
</feature>
<feature type="domain" description="SCAN box" evidence="4">
    <location>
        <begin position="51"/>
        <end position="133"/>
    </location>
</feature>
<feature type="region of interest" description="Disordered" evidence="3">
    <location>
        <begin position="218"/>
        <end position="240"/>
    </location>
</feature>
<name>A0A6A1Q9L3_BALPH</name>
<comment type="caution">
    <text evidence="5">The sequence shown here is derived from an EMBL/GenBank/DDBJ whole genome shotgun (WGS) entry which is preliminary data.</text>
</comment>
<dbReference type="InterPro" id="IPR050916">
    <property type="entry name" value="SCAN-C2H2_zinc_finger"/>
</dbReference>
<accession>A0A6A1Q9L3</accession>
<dbReference type="Gene3D" id="1.10.4020.10">
    <property type="entry name" value="DNA breaking-rejoining enzymes"/>
    <property type="match status" value="1"/>
</dbReference>
<dbReference type="Proteomes" id="UP000437017">
    <property type="component" value="Unassembled WGS sequence"/>
</dbReference>
<dbReference type="GO" id="GO:0005634">
    <property type="term" value="C:nucleus"/>
    <property type="evidence" value="ECO:0007669"/>
    <property type="project" value="UniProtKB-SubCell"/>
</dbReference>